<evidence type="ECO:0000256" key="1">
    <source>
        <dbReference type="SAM" id="Phobius"/>
    </source>
</evidence>
<keyword evidence="1" id="KW-1133">Transmembrane helix</keyword>
<keyword evidence="3" id="KW-1185">Reference proteome</keyword>
<comment type="caution">
    <text evidence="2">The sequence shown here is derived from an EMBL/GenBank/DDBJ whole genome shotgun (WGS) entry which is preliminary data.</text>
</comment>
<sequence>MFLYLHTYATLWFVTHNLDKAPYFVGRNQQNPVFIVLEIRGRSCNFTQSVGICDMFGVQYFLCCPQQFHYAIFVLCLLVVQLLNYLAVLLLLRLRGRMCFNGSLMNLELSVPPRRESHQV</sequence>
<accession>A0ABV0MVL7</accession>
<protein>
    <submittedName>
        <fullName evidence="2">Uncharacterized protein</fullName>
    </submittedName>
</protein>
<evidence type="ECO:0000313" key="3">
    <source>
        <dbReference type="Proteomes" id="UP001476798"/>
    </source>
</evidence>
<feature type="transmembrane region" description="Helical" evidence="1">
    <location>
        <begin position="68"/>
        <end position="92"/>
    </location>
</feature>
<evidence type="ECO:0000313" key="2">
    <source>
        <dbReference type="EMBL" id="MEQ2162911.1"/>
    </source>
</evidence>
<keyword evidence="1" id="KW-0812">Transmembrane</keyword>
<keyword evidence="1" id="KW-0472">Membrane</keyword>
<reference evidence="2 3" key="1">
    <citation type="submission" date="2021-06" db="EMBL/GenBank/DDBJ databases">
        <authorList>
            <person name="Palmer J.M."/>
        </authorList>
    </citation>
    <scope>NUCLEOTIDE SEQUENCE [LARGE SCALE GENOMIC DNA]</scope>
    <source>
        <strain evidence="2 3">GA_2019</strain>
        <tissue evidence="2">Muscle</tissue>
    </source>
</reference>
<dbReference type="EMBL" id="JAHRIO010012837">
    <property type="protein sequence ID" value="MEQ2162911.1"/>
    <property type="molecule type" value="Genomic_DNA"/>
</dbReference>
<organism evidence="2 3">
    <name type="scientific">Goodea atripinnis</name>
    <dbReference type="NCBI Taxonomy" id="208336"/>
    <lineage>
        <taxon>Eukaryota</taxon>
        <taxon>Metazoa</taxon>
        <taxon>Chordata</taxon>
        <taxon>Craniata</taxon>
        <taxon>Vertebrata</taxon>
        <taxon>Euteleostomi</taxon>
        <taxon>Actinopterygii</taxon>
        <taxon>Neopterygii</taxon>
        <taxon>Teleostei</taxon>
        <taxon>Neoteleostei</taxon>
        <taxon>Acanthomorphata</taxon>
        <taxon>Ovalentaria</taxon>
        <taxon>Atherinomorphae</taxon>
        <taxon>Cyprinodontiformes</taxon>
        <taxon>Goodeidae</taxon>
        <taxon>Goodea</taxon>
    </lineage>
</organism>
<gene>
    <name evidence="2" type="ORF">GOODEAATRI_024845</name>
</gene>
<proteinExistence type="predicted"/>
<dbReference type="Proteomes" id="UP001476798">
    <property type="component" value="Unassembled WGS sequence"/>
</dbReference>
<name>A0ABV0MVL7_9TELE</name>